<dbReference type="EMBL" id="LWDG02000832">
    <property type="protein sequence ID" value="KAE8262211.1"/>
    <property type="molecule type" value="Genomic_DNA"/>
</dbReference>
<evidence type="ECO:0000313" key="2">
    <source>
        <dbReference type="EMBL" id="KAE8262211.1"/>
    </source>
</evidence>
<evidence type="ECO:0000313" key="3">
    <source>
        <dbReference type="Proteomes" id="UP000078113"/>
    </source>
</evidence>
<sequence length="176" mass="19200">FLLDALPDINTTRPSSCERVIRDNGGTGGSQTTSSEPTSPFETEDGGPVPVPAVDDHTSSSVDSTLSPSATVPAALPYIYGHVFFQHPDPSIRRGYFQKSFVLISHLPLLGLWSRVVEIVGQSMFRALRKAPSTNGQQGVAPSSRPAYTRIHVRSFSCRKDLSFQGLRSTMLFYGR</sequence>
<accession>A0A8X7T1K9</accession>
<feature type="non-terminal residue" evidence="2">
    <location>
        <position position="1"/>
    </location>
</feature>
<organism evidence="2 3">
    <name type="scientific">Tilletia walkeri</name>
    <dbReference type="NCBI Taxonomy" id="117179"/>
    <lineage>
        <taxon>Eukaryota</taxon>
        <taxon>Fungi</taxon>
        <taxon>Dikarya</taxon>
        <taxon>Basidiomycota</taxon>
        <taxon>Ustilaginomycotina</taxon>
        <taxon>Exobasidiomycetes</taxon>
        <taxon>Tilletiales</taxon>
        <taxon>Tilletiaceae</taxon>
        <taxon>Tilletia</taxon>
    </lineage>
</organism>
<dbReference type="GO" id="GO:0055037">
    <property type="term" value="C:recycling endosome"/>
    <property type="evidence" value="ECO:0007669"/>
    <property type="project" value="TreeGrafter"/>
</dbReference>
<dbReference type="InterPro" id="IPR024224">
    <property type="entry name" value="DENND6"/>
</dbReference>
<gene>
    <name evidence="2" type="ORF">A4X09_0g7509</name>
</gene>
<dbReference type="GO" id="GO:0005085">
    <property type="term" value="F:guanyl-nucleotide exchange factor activity"/>
    <property type="evidence" value="ECO:0007669"/>
    <property type="project" value="InterPro"/>
</dbReference>
<evidence type="ECO:0000256" key="1">
    <source>
        <dbReference type="SAM" id="MobiDB-lite"/>
    </source>
</evidence>
<protein>
    <submittedName>
        <fullName evidence="2">Uncharacterized protein</fullName>
    </submittedName>
</protein>
<proteinExistence type="predicted"/>
<comment type="caution">
    <text evidence="2">The sequence shown here is derived from an EMBL/GenBank/DDBJ whole genome shotgun (WGS) entry which is preliminary data.</text>
</comment>
<name>A0A8X7T1K9_9BASI</name>
<keyword evidence="3" id="KW-1185">Reference proteome</keyword>
<reference evidence="2" key="1">
    <citation type="submission" date="2016-04" db="EMBL/GenBank/DDBJ databases">
        <authorList>
            <person name="Nguyen H.D."/>
            <person name="Samba Siva P."/>
            <person name="Cullis J."/>
            <person name="Levesque C.A."/>
            <person name="Hambleton S."/>
        </authorList>
    </citation>
    <scope>NUCLEOTIDE SEQUENCE</scope>
    <source>
        <strain evidence="2">DAOMC 236422</strain>
    </source>
</reference>
<reference evidence="2" key="2">
    <citation type="journal article" date="2019" name="IMA Fungus">
        <title>Genome sequencing and comparison of five Tilletia species to identify candidate genes for the detection of regulated species infecting wheat.</title>
        <authorList>
            <person name="Nguyen H.D.T."/>
            <person name="Sultana T."/>
            <person name="Kesanakurti P."/>
            <person name="Hambleton S."/>
        </authorList>
    </citation>
    <scope>NUCLEOTIDE SEQUENCE</scope>
    <source>
        <strain evidence="2">DAOMC 236422</strain>
    </source>
</reference>
<dbReference type="PANTHER" id="PTHR13677:SF0">
    <property type="entry name" value="LD41638P"/>
    <property type="match status" value="1"/>
</dbReference>
<dbReference type="AlphaFoldDB" id="A0A8X7T1K9"/>
<feature type="region of interest" description="Disordered" evidence="1">
    <location>
        <begin position="16"/>
        <end position="66"/>
    </location>
</feature>
<feature type="compositionally biased region" description="Low complexity" evidence="1">
    <location>
        <begin position="30"/>
        <end position="39"/>
    </location>
</feature>
<dbReference type="PANTHER" id="PTHR13677">
    <property type="entry name" value="LD41638P"/>
    <property type="match status" value="1"/>
</dbReference>
<dbReference type="Proteomes" id="UP000078113">
    <property type="component" value="Unassembled WGS sequence"/>
</dbReference>